<protein>
    <recommendedName>
        <fullName evidence="5">DUF3558 domain-containing protein</fullName>
    </recommendedName>
</protein>
<dbReference type="RefSeq" id="WP_181245817.1">
    <property type="nucleotide sequence ID" value="NZ_PVTJ01000006.1"/>
</dbReference>
<organism evidence="3 4">
    <name type="scientific">Glycomyces artemisiae</name>
    <dbReference type="NCBI Taxonomy" id="1076443"/>
    <lineage>
        <taxon>Bacteria</taxon>
        <taxon>Bacillati</taxon>
        <taxon>Actinomycetota</taxon>
        <taxon>Actinomycetes</taxon>
        <taxon>Glycomycetales</taxon>
        <taxon>Glycomycetaceae</taxon>
        <taxon>Glycomyces</taxon>
    </lineage>
</organism>
<evidence type="ECO:0000256" key="1">
    <source>
        <dbReference type="SAM" id="MobiDB-lite"/>
    </source>
</evidence>
<accession>A0A2T0UIB5</accession>
<evidence type="ECO:0000256" key="2">
    <source>
        <dbReference type="SAM" id="SignalP"/>
    </source>
</evidence>
<evidence type="ECO:0000313" key="3">
    <source>
        <dbReference type="EMBL" id="PRY57681.1"/>
    </source>
</evidence>
<reference evidence="3 4" key="1">
    <citation type="submission" date="2018-03" db="EMBL/GenBank/DDBJ databases">
        <title>Genomic Encyclopedia of Type Strains, Phase III (KMG-III): the genomes of soil and plant-associated and newly described type strains.</title>
        <authorList>
            <person name="Whitman W."/>
        </authorList>
    </citation>
    <scope>NUCLEOTIDE SEQUENCE [LARGE SCALE GENOMIC DNA]</scope>
    <source>
        <strain evidence="3 4">CGMCC 4.7067</strain>
    </source>
</reference>
<keyword evidence="4" id="KW-1185">Reference proteome</keyword>
<gene>
    <name evidence="3" type="ORF">B0I28_106101</name>
</gene>
<dbReference type="EMBL" id="PVTJ01000006">
    <property type="protein sequence ID" value="PRY57681.1"/>
    <property type="molecule type" value="Genomic_DNA"/>
</dbReference>
<name>A0A2T0UIB5_9ACTN</name>
<sequence length="203" mass="20702">MKRLLIAAPAALLFALGACSDEAPEDEGPLDTAANEETASAEDTEPVELDLADAAGACPYIDSDLLNSTTGEDFRFASGGPGEDAGEDAPAQLTCAVQTGEAAYPDLTLFIIGTEATVDVYEDELADGTSEVSGLGEAAYWVVHTEDTGAGPALEMGWYEGGTIFEMRYTTPAGTDAAVVEGLVDGFAQLAVGVSTAHAEAAG</sequence>
<dbReference type="AlphaFoldDB" id="A0A2T0UIB5"/>
<dbReference type="PROSITE" id="PS51257">
    <property type="entry name" value="PROKAR_LIPOPROTEIN"/>
    <property type="match status" value="1"/>
</dbReference>
<comment type="caution">
    <text evidence="3">The sequence shown here is derived from an EMBL/GenBank/DDBJ whole genome shotgun (WGS) entry which is preliminary data.</text>
</comment>
<feature type="chain" id="PRO_5015468600" description="DUF3558 domain-containing protein" evidence="2">
    <location>
        <begin position="21"/>
        <end position="203"/>
    </location>
</feature>
<proteinExistence type="predicted"/>
<evidence type="ECO:0008006" key="5">
    <source>
        <dbReference type="Google" id="ProtNLM"/>
    </source>
</evidence>
<keyword evidence="2" id="KW-0732">Signal</keyword>
<evidence type="ECO:0000313" key="4">
    <source>
        <dbReference type="Proteomes" id="UP000238176"/>
    </source>
</evidence>
<feature type="signal peptide" evidence="2">
    <location>
        <begin position="1"/>
        <end position="20"/>
    </location>
</feature>
<dbReference type="Proteomes" id="UP000238176">
    <property type="component" value="Unassembled WGS sequence"/>
</dbReference>
<feature type="region of interest" description="Disordered" evidence="1">
    <location>
        <begin position="23"/>
        <end position="45"/>
    </location>
</feature>